<protein>
    <submittedName>
        <fullName evidence="1">Uncharacterized protein</fullName>
    </submittedName>
</protein>
<evidence type="ECO:0000313" key="1">
    <source>
        <dbReference type="EMBL" id="JAD14406.1"/>
    </source>
</evidence>
<sequence length="49" mass="5554">MSPLSEMPSVMQHILLVPCRTKTSFFSSTKIHDQKFTSLQYTSKLGAIH</sequence>
<organism evidence="1">
    <name type="scientific">Arundo donax</name>
    <name type="common">Giant reed</name>
    <name type="synonym">Donax arundinaceus</name>
    <dbReference type="NCBI Taxonomy" id="35708"/>
    <lineage>
        <taxon>Eukaryota</taxon>
        <taxon>Viridiplantae</taxon>
        <taxon>Streptophyta</taxon>
        <taxon>Embryophyta</taxon>
        <taxon>Tracheophyta</taxon>
        <taxon>Spermatophyta</taxon>
        <taxon>Magnoliopsida</taxon>
        <taxon>Liliopsida</taxon>
        <taxon>Poales</taxon>
        <taxon>Poaceae</taxon>
        <taxon>PACMAD clade</taxon>
        <taxon>Arundinoideae</taxon>
        <taxon>Arundineae</taxon>
        <taxon>Arundo</taxon>
    </lineage>
</organism>
<reference evidence="1" key="1">
    <citation type="submission" date="2014-09" db="EMBL/GenBank/DDBJ databases">
        <authorList>
            <person name="Magalhaes I.L.F."/>
            <person name="Oliveira U."/>
            <person name="Santos F.R."/>
            <person name="Vidigal T.H.D.A."/>
            <person name="Brescovit A.D."/>
            <person name="Santos A.J."/>
        </authorList>
    </citation>
    <scope>NUCLEOTIDE SEQUENCE</scope>
    <source>
        <tissue evidence="1">Shoot tissue taken approximately 20 cm above the soil surface</tissue>
    </source>
</reference>
<reference evidence="1" key="2">
    <citation type="journal article" date="2015" name="Data Brief">
        <title>Shoot transcriptome of the giant reed, Arundo donax.</title>
        <authorList>
            <person name="Barrero R.A."/>
            <person name="Guerrero F.D."/>
            <person name="Moolhuijzen P."/>
            <person name="Goolsby J.A."/>
            <person name="Tidwell J."/>
            <person name="Bellgard S.E."/>
            <person name="Bellgard M.I."/>
        </authorList>
    </citation>
    <scope>NUCLEOTIDE SEQUENCE</scope>
    <source>
        <tissue evidence="1">Shoot tissue taken approximately 20 cm above the soil surface</tissue>
    </source>
</reference>
<dbReference type="EMBL" id="GBRH01283489">
    <property type="protein sequence ID" value="JAD14406.1"/>
    <property type="molecule type" value="Transcribed_RNA"/>
</dbReference>
<accession>A0A0A8XMX8</accession>
<proteinExistence type="predicted"/>
<name>A0A0A8XMX8_ARUDO</name>
<dbReference type="AlphaFoldDB" id="A0A0A8XMX8"/>